<proteinExistence type="predicted"/>
<evidence type="ECO:0000313" key="2">
    <source>
        <dbReference type="Proteomes" id="UP000218238"/>
    </source>
</evidence>
<organism evidence="1 2">
    <name type="scientific">Brunnivagina elsteri CCALA 953</name>
    <dbReference type="NCBI Taxonomy" id="987040"/>
    <lineage>
        <taxon>Bacteria</taxon>
        <taxon>Bacillati</taxon>
        <taxon>Cyanobacteriota</taxon>
        <taxon>Cyanophyceae</taxon>
        <taxon>Nostocales</taxon>
        <taxon>Calotrichaceae</taxon>
        <taxon>Brunnivagina</taxon>
    </lineage>
</organism>
<comment type="caution">
    <text evidence="1">The sequence shown here is derived from an EMBL/GenBank/DDBJ whole genome shotgun (WGS) entry which is preliminary data.</text>
</comment>
<dbReference type="OrthoDB" id="466884at2"/>
<dbReference type="AlphaFoldDB" id="A0A2A2TB35"/>
<keyword evidence="2" id="KW-1185">Reference proteome</keyword>
<dbReference type="RefSeq" id="WP_095724756.1">
    <property type="nucleotide sequence ID" value="NZ_NTFS01000539.1"/>
</dbReference>
<sequence>MIRSLIESAFQTGYLSVASEGLLLQMLSTKSFLPDDFTALFTLRDAVSAGTVKREASSNALFEQLESHK</sequence>
<protein>
    <submittedName>
        <fullName evidence="1">Uncharacterized protein</fullName>
    </submittedName>
</protein>
<reference evidence="1 2" key="1">
    <citation type="submission" date="2017-08" db="EMBL/GenBank/DDBJ databases">
        <title>Draft genome sequence of filamentous cyanobacterium Calothrix elsteri CCALA 953.</title>
        <authorList>
            <person name="Gagunashvili A.N."/>
            <person name="Elster J."/>
            <person name="Andresson O.S."/>
        </authorList>
    </citation>
    <scope>NUCLEOTIDE SEQUENCE [LARGE SCALE GENOMIC DNA]</scope>
    <source>
        <strain evidence="1 2">CCALA 953</strain>
    </source>
</reference>
<name>A0A2A2TB35_9CYAN</name>
<accession>A0A2A2TB35</accession>
<dbReference type="Proteomes" id="UP000218238">
    <property type="component" value="Unassembled WGS sequence"/>
</dbReference>
<dbReference type="EMBL" id="NTFS01000539">
    <property type="protein sequence ID" value="PAX49084.1"/>
    <property type="molecule type" value="Genomic_DNA"/>
</dbReference>
<evidence type="ECO:0000313" key="1">
    <source>
        <dbReference type="EMBL" id="PAX49084.1"/>
    </source>
</evidence>
<gene>
    <name evidence="1" type="ORF">CK510_27945</name>
</gene>